<proteinExistence type="predicted"/>
<protein>
    <submittedName>
        <fullName evidence="1">Uncharacterized protein</fullName>
    </submittedName>
</protein>
<organism evidence="1">
    <name type="scientific">Siphoviridae sp. ctDXu9</name>
    <dbReference type="NCBI Taxonomy" id="2825387"/>
    <lineage>
        <taxon>Viruses</taxon>
        <taxon>Duplodnaviria</taxon>
        <taxon>Heunggongvirae</taxon>
        <taxon>Uroviricota</taxon>
        <taxon>Caudoviricetes</taxon>
    </lineage>
</organism>
<evidence type="ECO:0000313" key="1">
    <source>
        <dbReference type="EMBL" id="DAG04548.1"/>
    </source>
</evidence>
<name>A0A8S5VCV3_9CAUD</name>
<dbReference type="EMBL" id="BK016244">
    <property type="protein sequence ID" value="DAG04548.1"/>
    <property type="molecule type" value="Genomic_DNA"/>
</dbReference>
<reference evidence="1" key="1">
    <citation type="journal article" date="2021" name="Proc. Natl. Acad. Sci. U.S.A.">
        <title>A Catalog of Tens of Thousands of Viruses from Human Metagenomes Reveals Hidden Associations with Chronic Diseases.</title>
        <authorList>
            <person name="Tisza M.J."/>
            <person name="Buck C.B."/>
        </authorList>
    </citation>
    <scope>NUCLEOTIDE SEQUENCE</scope>
    <source>
        <strain evidence="1">CtDXu9</strain>
    </source>
</reference>
<sequence>MPDNIWLYGFDGFNGLKTVGFVIANTDTEAEHKVWRMYNDFGTDEYDLYDLVVWQPKNDENYREDYPDVMEIVY</sequence>
<accession>A0A8S5VCV3</accession>